<keyword evidence="10" id="KW-1185">Reference proteome</keyword>
<feature type="compositionally biased region" description="Basic residues" evidence="8">
    <location>
        <begin position="10"/>
        <end position="20"/>
    </location>
</feature>
<sequence length="147" mass="15943">MSMAPGAAHGGKRRRRRGRRGGAINEINMTPFIDVVLVLLIIFMVAAPMMTVGVPLDLPQSKASPLNSDVKPITLSIRQTGQIFLGEDELNDDSIVPKLLAQAKNGTEDRVFVRGDKRVDYGRVAQVMAIVTGGGFRHVALVTEPDH</sequence>
<proteinExistence type="inferred from homology"/>
<dbReference type="PANTHER" id="PTHR30558">
    <property type="entry name" value="EXBD MEMBRANE COMPONENT OF PMF-DRIVEN MACROMOLECULE IMPORT SYSTEM"/>
    <property type="match status" value="1"/>
</dbReference>
<keyword evidence="5" id="KW-1133">Transmembrane helix</keyword>
<protein>
    <submittedName>
        <fullName evidence="9">Biopolymer transport protein TolR</fullName>
    </submittedName>
</protein>
<dbReference type="Pfam" id="PF02472">
    <property type="entry name" value="ExbD"/>
    <property type="match status" value="1"/>
</dbReference>
<reference evidence="9 10" key="1">
    <citation type="submission" date="2023-07" db="EMBL/GenBank/DDBJ databases">
        <title>Genomic Encyclopedia of Type Strains, Phase IV (KMG-IV): sequencing the most valuable type-strain genomes for metagenomic binning, comparative biology and taxonomic classification.</title>
        <authorList>
            <person name="Goeker M."/>
        </authorList>
    </citation>
    <scope>NUCLEOTIDE SEQUENCE [LARGE SCALE GENOMIC DNA]</scope>
    <source>
        <strain evidence="9 10">DSM 19013</strain>
    </source>
</reference>
<keyword evidence="7" id="KW-0653">Protein transport</keyword>
<name>A0ABU0HX32_9HYPH</name>
<comment type="subcellular location">
    <subcellularLocation>
        <location evidence="1">Cell membrane</location>
        <topology evidence="1">Single-pass membrane protein</topology>
    </subcellularLocation>
    <subcellularLocation>
        <location evidence="7">Cell membrane</location>
        <topology evidence="7">Single-pass type II membrane protein</topology>
    </subcellularLocation>
</comment>
<evidence type="ECO:0000256" key="2">
    <source>
        <dbReference type="ARBA" id="ARBA00005811"/>
    </source>
</evidence>
<keyword evidence="7" id="KW-0813">Transport</keyword>
<dbReference type="RefSeq" id="WP_238201661.1">
    <property type="nucleotide sequence ID" value="NZ_BPQE01000004.1"/>
</dbReference>
<evidence type="ECO:0000313" key="10">
    <source>
        <dbReference type="Proteomes" id="UP001231124"/>
    </source>
</evidence>
<organism evidence="9 10">
    <name type="scientific">Methylobacterium aerolatum</name>
    <dbReference type="NCBI Taxonomy" id="418708"/>
    <lineage>
        <taxon>Bacteria</taxon>
        <taxon>Pseudomonadati</taxon>
        <taxon>Pseudomonadota</taxon>
        <taxon>Alphaproteobacteria</taxon>
        <taxon>Hyphomicrobiales</taxon>
        <taxon>Methylobacteriaceae</taxon>
        <taxon>Methylobacterium</taxon>
    </lineage>
</organism>
<accession>A0ABU0HX32</accession>
<gene>
    <name evidence="9" type="ORF">QO012_001389</name>
</gene>
<evidence type="ECO:0000256" key="8">
    <source>
        <dbReference type="SAM" id="MobiDB-lite"/>
    </source>
</evidence>
<keyword evidence="6" id="KW-0472">Membrane</keyword>
<comment type="similarity">
    <text evidence="2 7">Belongs to the ExbD/TolR family.</text>
</comment>
<evidence type="ECO:0000313" key="9">
    <source>
        <dbReference type="EMBL" id="MDQ0446898.1"/>
    </source>
</evidence>
<keyword evidence="3" id="KW-1003">Cell membrane</keyword>
<dbReference type="EMBL" id="JAUSVP010000003">
    <property type="protein sequence ID" value="MDQ0446898.1"/>
    <property type="molecule type" value="Genomic_DNA"/>
</dbReference>
<evidence type="ECO:0000256" key="1">
    <source>
        <dbReference type="ARBA" id="ARBA00004162"/>
    </source>
</evidence>
<evidence type="ECO:0000256" key="5">
    <source>
        <dbReference type="ARBA" id="ARBA00022989"/>
    </source>
</evidence>
<dbReference type="Gene3D" id="3.30.420.270">
    <property type="match status" value="1"/>
</dbReference>
<dbReference type="Proteomes" id="UP001231124">
    <property type="component" value="Unassembled WGS sequence"/>
</dbReference>
<keyword evidence="4 7" id="KW-0812">Transmembrane</keyword>
<comment type="caution">
    <text evidence="9">The sequence shown here is derived from an EMBL/GenBank/DDBJ whole genome shotgun (WGS) entry which is preliminary data.</text>
</comment>
<feature type="region of interest" description="Disordered" evidence="8">
    <location>
        <begin position="1"/>
        <end position="21"/>
    </location>
</feature>
<evidence type="ECO:0000256" key="6">
    <source>
        <dbReference type="ARBA" id="ARBA00023136"/>
    </source>
</evidence>
<evidence type="ECO:0000256" key="4">
    <source>
        <dbReference type="ARBA" id="ARBA00022692"/>
    </source>
</evidence>
<evidence type="ECO:0000256" key="3">
    <source>
        <dbReference type="ARBA" id="ARBA00022475"/>
    </source>
</evidence>
<dbReference type="InterPro" id="IPR003400">
    <property type="entry name" value="ExbD"/>
</dbReference>
<dbReference type="PANTHER" id="PTHR30558:SF7">
    <property type="entry name" value="TOL-PAL SYSTEM PROTEIN TOLR"/>
    <property type="match status" value="1"/>
</dbReference>
<evidence type="ECO:0000256" key="7">
    <source>
        <dbReference type="RuleBase" id="RU003879"/>
    </source>
</evidence>